<feature type="domain" description="AMP-binding enzyme C-terminal" evidence="7">
    <location>
        <begin position="395"/>
        <end position="469"/>
    </location>
</feature>
<comment type="pathway">
    <text evidence="5">Quinol/quinone metabolism; menaquinone biosynthesis.</text>
</comment>
<dbReference type="InterPro" id="IPR025110">
    <property type="entry name" value="AMP-bd_C"/>
</dbReference>
<feature type="domain" description="AMP-dependent synthetase/ligase" evidence="6">
    <location>
        <begin position="6"/>
        <end position="345"/>
    </location>
</feature>
<evidence type="ECO:0000259" key="6">
    <source>
        <dbReference type="Pfam" id="PF00501"/>
    </source>
</evidence>
<dbReference type="EC" id="6.2.1.26" evidence="5"/>
<dbReference type="GO" id="GO:0008756">
    <property type="term" value="F:o-succinylbenzoate-CoA ligase activity"/>
    <property type="evidence" value="ECO:0007669"/>
    <property type="project" value="UniProtKB-EC"/>
</dbReference>
<organism evidence="8 9">
    <name type="scientific">Gracilibacillus salinarum</name>
    <dbReference type="NCBI Taxonomy" id="2932255"/>
    <lineage>
        <taxon>Bacteria</taxon>
        <taxon>Bacillati</taxon>
        <taxon>Bacillota</taxon>
        <taxon>Bacilli</taxon>
        <taxon>Bacillales</taxon>
        <taxon>Bacillaceae</taxon>
        <taxon>Gracilibacillus</taxon>
    </lineage>
</organism>
<comment type="catalytic activity">
    <reaction evidence="5">
        <text>2-succinylbenzoate + ATP + CoA = 2-succinylbenzoyl-CoA + AMP + diphosphate</text>
        <dbReference type="Rhea" id="RHEA:17009"/>
        <dbReference type="ChEBI" id="CHEBI:18325"/>
        <dbReference type="ChEBI" id="CHEBI:30616"/>
        <dbReference type="ChEBI" id="CHEBI:33019"/>
        <dbReference type="ChEBI" id="CHEBI:57287"/>
        <dbReference type="ChEBI" id="CHEBI:57364"/>
        <dbReference type="ChEBI" id="CHEBI:456215"/>
        <dbReference type="EC" id="6.2.1.26"/>
    </reaction>
</comment>
<gene>
    <name evidence="5" type="primary">menE</name>
    <name evidence="8" type="ORF">MUN87_00125</name>
</gene>
<evidence type="ECO:0000313" key="8">
    <source>
        <dbReference type="EMBL" id="UOQ85351.1"/>
    </source>
</evidence>
<dbReference type="HAMAP" id="MF_00731">
    <property type="entry name" value="MenE"/>
    <property type="match status" value="1"/>
</dbReference>
<dbReference type="InterPro" id="IPR020845">
    <property type="entry name" value="AMP-binding_CS"/>
</dbReference>
<keyword evidence="9" id="KW-1185">Reference proteome</keyword>
<evidence type="ECO:0000256" key="3">
    <source>
        <dbReference type="ARBA" id="ARBA00022741"/>
    </source>
</evidence>
<dbReference type="Gene3D" id="3.30.300.30">
    <property type="match status" value="1"/>
</dbReference>
<dbReference type="PROSITE" id="PS00455">
    <property type="entry name" value="AMP_BINDING"/>
    <property type="match status" value="1"/>
</dbReference>
<keyword evidence="3 5" id="KW-0547">Nucleotide-binding</keyword>
<dbReference type="InterPro" id="IPR045851">
    <property type="entry name" value="AMP-bd_C_sf"/>
</dbReference>
<keyword evidence="1 5" id="KW-0474">Menaquinone biosynthesis</keyword>
<protein>
    <recommendedName>
        <fullName evidence="5">2-succinylbenzoate--CoA ligase</fullName>
        <ecNumber evidence="5">6.2.1.26</ecNumber>
    </recommendedName>
    <alternativeName>
        <fullName evidence="5">o-succinylbenzoyl-CoA synthetase</fullName>
        <shortName evidence="5">OSB-CoA synthetase</shortName>
    </alternativeName>
</protein>
<comment type="pathway">
    <text evidence="5">Quinol/quinone metabolism; 1,4-dihydroxy-2-naphthoate biosynthesis; 1,4-dihydroxy-2-naphthoate from chorismate: step 5/7.</text>
</comment>
<proteinExistence type="inferred from homology"/>
<evidence type="ECO:0000259" key="7">
    <source>
        <dbReference type="Pfam" id="PF13193"/>
    </source>
</evidence>
<dbReference type="PANTHER" id="PTHR43201:SF5">
    <property type="entry name" value="MEDIUM-CHAIN ACYL-COA LIGASE ACSF2, MITOCHONDRIAL"/>
    <property type="match status" value="1"/>
</dbReference>
<evidence type="ECO:0000256" key="4">
    <source>
        <dbReference type="ARBA" id="ARBA00022840"/>
    </source>
</evidence>
<accession>A0ABY4GMA6</accession>
<evidence type="ECO:0000256" key="1">
    <source>
        <dbReference type="ARBA" id="ARBA00022428"/>
    </source>
</evidence>
<dbReference type="NCBIfam" id="NF002966">
    <property type="entry name" value="PRK03640.1"/>
    <property type="match status" value="1"/>
</dbReference>
<dbReference type="NCBIfam" id="TIGR01923">
    <property type="entry name" value="menE"/>
    <property type="match status" value="1"/>
</dbReference>
<comment type="similarity">
    <text evidence="5">Belongs to the ATP-dependent AMP-binding enzyme family. MenE subfamily.</text>
</comment>
<name>A0ABY4GMA6_9BACI</name>
<comment type="function">
    <text evidence="5">Converts 2-succinylbenzoate (OSB) to 2-succinylbenzoyl-CoA (OSB-CoA).</text>
</comment>
<keyword evidence="4 5" id="KW-0067">ATP-binding</keyword>
<reference evidence="8 9" key="1">
    <citation type="submission" date="2022-04" db="EMBL/GenBank/DDBJ databases">
        <title>Gracilibacillus sp. isolated from saltern.</title>
        <authorList>
            <person name="Won M."/>
            <person name="Lee C.-M."/>
            <person name="Woen H.-Y."/>
            <person name="Kwon S.-W."/>
        </authorList>
    </citation>
    <scope>NUCLEOTIDE SEQUENCE [LARGE SCALE GENOMIC DNA]</scope>
    <source>
        <strain evidence="8 9">SSPM10-3</strain>
    </source>
</reference>
<dbReference type="SUPFAM" id="SSF56801">
    <property type="entry name" value="Acetyl-CoA synthetase-like"/>
    <property type="match status" value="1"/>
</dbReference>
<dbReference type="Pfam" id="PF13193">
    <property type="entry name" value="AMP-binding_C"/>
    <property type="match status" value="1"/>
</dbReference>
<evidence type="ECO:0000256" key="2">
    <source>
        <dbReference type="ARBA" id="ARBA00022598"/>
    </source>
</evidence>
<keyword evidence="2 5" id="KW-0436">Ligase</keyword>
<evidence type="ECO:0000313" key="9">
    <source>
        <dbReference type="Proteomes" id="UP000831537"/>
    </source>
</evidence>
<dbReference type="RefSeq" id="WP_244744204.1">
    <property type="nucleotide sequence ID" value="NZ_CP095071.1"/>
</dbReference>
<dbReference type="InterPro" id="IPR000873">
    <property type="entry name" value="AMP-dep_synth/lig_dom"/>
</dbReference>
<dbReference type="Pfam" id="PF00501">
    <property type="entry name" value="AMP-binding"/>
    <property type="match status" value="1"/>
</dbReference>
<dbReference type="Proteomes" id="UP000831537">
    <property type="component" value="Chromosome"/>
</dbReference>
<dbReference type="InterPro" id="IPR010192">
    <property type="entry name" value="MenE"/>
</dbReference>
<dbReference type="EMBL" id="CP095071">
    <property type="protein sequence ID" value="UOQ85351.1"/>
    <property type="molecule type" value="Genomic_DNA"/>
</dbReference>
<evidence type="ECO:0000256" key="5">
    <source>
        <dbReference type="HAMAP-Rule" id="MF_00731"/>
    </source>
</evidence>
<dbReference type="Gene3D" id="3.40.50.12780">
    <property type="entry name" value="N-terminal domain of ligase-like"/>
    <property type="match status" value="1"/>
</dbReference>
<sequence length="478" mass="53294">MEHWLTKRANLSPETTAVELDNGDAFTFLQLKQKAERFALQLANVHQQGHLAILSDNVADMIIAFWACTYLKVPTVFLNTRLTVTEWQQQCDDADVQLVLCADSYSSDAEQLLQSVYSFSRIHDLTQADTTLASTIDMDAVCSMMFTSGTTGRAKAVMQTFQNHWSSAVASALNLGLLPSDKWLICLPLFHISGLSTLFKSVIYGMPVYLMERFEEDKVHQAIMEKQVTIISVVAVTCERLLHRLGEARYPASFRCMLLGGGPAPKPLLERAKQQHVPIVQSYGMTETCSQIITLHAADALRKIGSAGKPLFTSSLQVLKDGRATLSNEVGEIVVKGPMVTNGYYQREEANLKAFQDGWLYTGDLGYLDEEGFLFVVDRRSDLIISGGENIYPAEIEDVLLSCEGVLEAGVTGMEDEKWGQVPIAFVVRTSEQVTAEYLLAYCQDKLASFKVPKRLIFRSQLPRNATGKLQRYKLKDF</sequence>
<dbReference type="PANTHER" id="PTHR43201">
    <property type="entry name" value="ACYL-COA SYNTHETASE"/>
    <property type="match status" value="1"/>
</dbReference>
<dbReference type="InterPro" id="IPR042099">
    <property type="entry name" value="ANL_N_sf"/>
</dbReference>